<dbReference type="Pfam" id="PF00990">
    <property type="entry name" value="GGDEF"/>
    <property type="match status" value="1"/>
</dbReference>
<dbReference type="EC" id="2.7.7.65" evidence="1"/>
<dbReference type="CDD" id="cd01949">
    <property type="entry name" value="GGDEF"/>
    <property type="match status" value="1"/>
</dbReference>
<dbReference type="SMART" id="SM00267">
    <property type="entry name" value="GGDEF"/>
    <property type="match status" value="1"/>
</dbReference>
<dbReference type="SUPFAM" id="SSF55073">
    <property type="entry name" value="Nucleotide cyclase"/>
    <property type="match status" value="1"/>
</dbReference>
<sequence>MTTPDDVERMVLNTAPKRSWRRRIRSLTTKQAIWTLSVALSLSALAGMVELVVNARNLRADVQTQIDRSIALVEGTAAEAAFQLNPELAERVVNGLFATGIWRHVELKDDFGRSMAKQSRTDQAFRGPLLNRLFADIKQRDQILLYQISRQGDQERVGTLSMTLALDVVAREFIANTRLIFAVGAVKALAISLLLVWVFSWLITQPLLRVYDALQQVNPKHPGQWPKPELLHHENDELGRLVDGLDDVLQAFQKGLDQRDQLRHISTVDGLTGIANRRQFDAVFAKEWTLAKANGQPLAIIFMDIDQFKPYNDHYGHIEGDDCLRQVAAALANAMVRQSDFVARYGGEEFVCVLSNTSLTEALSVAERIQNTIAELKIPHIQADEQAFITLSMGVAARVPGPHDSTAEALLGEADEQLYRAKSQGRNRICSAESKDSHR</sequence>
<dbReference type="PANTHER" id="PTHR45138">
    <property type="entry name" value="REGULATORY COMPONENTS OF SENSORY TRANSDUCTION SYSTEM"/>
    <property type="match status" value="1"/>
</dbReference>
<evidence type="ECO:0000256" key="1">
    <source>
        <dbReference type="ARBA" id="ARBA00012528"/>
    </source>
</evidence>
<dbReference type="InterPro" id="IPR029787">
    <property type="entry name" value="Nucleotide_cyclase"/>
</dbReference>
<name>A0ABV7ZVI3_9GAMM</name>
<gene>
    <name evidence="5" type="ORF">ACFOOG_06825</name>
</gene>
<organism evidence="5 6">
    <name type="scientific">Saccharospirillum mangrovi</name>
    <dbReference type="NCBI Taxonomy" id="2161747"/>
    <lineage>
        <taxon>Bacteria</taxon>
        <taxon>Pseudomonadati</taxon>
        <taxon>Pseudomonadota</taxon>
        <taxon>Gammaproteobacteria</taxon>
        <taxon>Oceanospirillales</taxon>
        <taxon>Saccharospirillaceae</taxon>
        <taxon>Saccharospirillum</taxon>
    </lineage>
</organism>
<evidence type="ECO:0000313" key="5">
    <source>
        <dbReference type="EMBL" id="MFC3852543.1"/>
    </source>
</evidence>
<feature type="domain" description="GGDEF" evidence="4">
    <location>
        <begin position="296"/>
        <end position="434"/>
    </location>
</feature>
<dbReference type="PANTHER" id="PTHR45138:SF9">
    <property type="entry name" value="DIGUANYLATE CYCLASE DGCM-RELATED"/>
    <property type="match status" value="1"/>
</dbReference>
<comment type="catalytic activity">
    <reaction evidence="2">
        <text>2 GTP = 3',3'-c-di-GMP + 2 diphosphate</text>
        <dbReference type="Rhea" id="RHEA:24898"/>
        <dbReference type="ChEBI" id="CHEBI:33019"/>
        <dbReference type="ChEBI" id="CHEBI:37565"/>
        <dbReference type="ChEBI" id="CHEBI:58805"/>
        <dbReference type="EC" id="2.7.7.65"/>
    </reaction>
</comment>
<dbReference type="InterPro" id="IPR043128">
    <property type="entry name" value="Rev_trsase/Diguanyl_cyclase"/>
</dbReference>
<keyword evidence="3" id="KW-1133">Transmembrane helix</keyword>
<evidence type="ECO:0000256" key="2">
    <source>
        <dbReference type="ARBA" id="ARBA00034247"/>
    </source>
</evidence>
<accession>A0ABV7ZVI3</accession>
<keyword evidence="6" id="KW-1185">Reference proteome</keyword>
<keyword evidence="3" id="KW-0472">Membrane</keyword>
<dbReference type="Gene3D" id="3.30.70.270">
    <property type="match status" value="1"/>
</dbReference>
<protein>
    <recommendedName>
        <fullName evidence="1">diguanylate cyclase</fullName>
        <ecNumber evidence="1">2.7.7.65</ecNumber>
    </recommendedName>
</protein>
<reference evidence="6" key="1">
    <citation type="journal article" date="2019" name="Int. J. Syst. Evol. Microbiol.">
        <title>The Global Catalogue of Microorganisms (GCM) 10K type strain sequencing project: providing services to taxonomists for standard genome sequencing and annotation.</title>
        <authorList>
            <consortium name="The Broad Institute Genomics Platform"/>
            <consortium name="The Broad Institute Genome Sequencing Center for Infectious Disease"/>
            <person name="Wu L."/>
            <person name="Ma J."/>
        </authorList>
    </citation>
    <scope>NUCLEOTIDE SEQUENCE [LARGE SCALE GENOMIC DNA]</scope>
    <source>
        <strain evidence="6">IBRC 10765</strain>
    </source>
</reference>
<dbReference type="EMBL" id="JBHRYR010000002">
    <property type="protein sequence ID" value="MFC3852543.1"/>
    <property type="molecule type" value="Genomic_DNA"/>
</dbReference>
<dbReference type="RefSeq" id="WP_380694775.1">
    <property type="nucleotide sequence ID" value="NZ_JBHRYR010000002.1"/>
</dbReference>
<dbReference type="Gene3D" id="6.10.340.10">
    <property type="match status" value="1"/>
</dbReference>
<dbReference type="InterPro" id="IPR050469">
    <property type="entry name" value="Diguanylate_Cyclase"/>
</dbReference>
<keyword evidence="3" id="KW-0812">Transmembrane</keyword>
<dbReference type="Proteomes" id="UP001595617">
    <property type="component" value="Unassembled WGS sequence"/>
</dbReference>
<dbReference type="InterPro" id="IPR000160">
    <property type="entry name" value="GGDEF_dom"/>
</dbReference>
<evidence type="ECO:0000256" key="3">
    <source>
        <dbReference type="SAM" id="Phobius"/>
    </source>
</evidence>
<feature type="transmembrane region" description="Helical" evidence="3">
    <location>
        <begin position="179"/>
        <end position="203"/>
    </location>
</feature>
<feature type="transmembrane region" description="Helical" evidence="3">
    <location>
        <begin position="32"/>
        <end position="53"/>
    </location>
</feature>
<evidence type="ECO:0000259" key="4">
    <source>
        <dbReference type="PROSITE" id="PS50887"/>
    </source>
</evidence>
<evidence type="ECO:0000313" key="6">
    <source>
        <dbReference type="Proteomes" id="UP001595617"/>
    </source>
</evidence>
<dbReference type="PROSITE" id="PS50887">
    <property type="entry name" value="GGDEF"/>
    <property type="match status" value="1"/>
</dbReference>
<proteinExistence type="predicted"/>
<comment type="caution">
    <text evidence="5">The sequence shown here is derived from an EMBL/GenBank/DDBJ whole genome shotgun (WGS) entry which is preliminary data.</text>
</comment>
<dbReference type="NCBIfam" id="TIGR00254">
    <property type="entry name" value="GGDEF"/>
    <property type="match status" value="1"/>
</dbReference>